<organism evidence="2 3">
    <name type="scientific">Pristionchus pacificus</name>
    <name type="common">Parasitic nematode worm</name>
    <dbReference type="NCBI Taxonomy" id="54126"/>
    <lineage>
        <taxon>Eukaryota</taxon>
        <taxon>Metazoa</taxon>
        <taxon>Ecdysozoa</taxon>
        <taxon>Nematoda</taxon>
        <taxon>Chromadorea</taxon>
        <taxon>Rhabditida</taxon>
        <taxon>Rhabditina</taxon>
        <taxon>Diplogasteromorpha</taxon>
        <taxon>Diplogasteroidea</taxon>
        <taxon>Neodiplogasteridae</taxon>
        <taxon>Pristionchus</taxon>
    </lineage>
</organism>
<accession>A0A2A6CRG0</accession>
<reference evidence="3" key="1">
    <citation type="journal article" date="2008" name="Nat. Genet.">
        <title>The Pristionchus pacificus genome provides a unique perspective on nematode lifestyle and parasitism.</title>
        <authorList>
            <person name="Dieterich C."/>
            <person name="Clifton S.W."/>
            <person name="Schuster L.N."/>
            <person name="Chinwalla A."/>
            <person name="Delehaunty K."/>
            <person name="Dinkelacker I."/>
            <person name="Fulton L."/>
            <person name="Fulton R."/>
            <person name="Godfrey J."/>
            <person name="Minx P."/>
            <person name="Mitreva M."/>
            <person name="Roeseler W."/>
            <person name="Tian H."/>
            <person name="Witte H."/>
            <person name="Yang S.P."/>
            <person name="Wilson R.K."/>
            <person name="Sommer R.J."/>
        </authorList>
    </citation>
    <scope>NUCLEOTIDE SEQUENCE [LARGE SCALE GENOMIC DNA]</scope>
    <source>
        <strain evidence="3">PS312</strain>
    </source>
</reference>
<feature type="compositionally biased region" description="Polar residues" evidence="1">
    <location>
        <begin position="28"/>
        <end position="49"/>
    </location>
</feature>
<protein>
    <submittedName>
        <fullName evidence="2">Uncharacterized protein</fullName>
    </submittedName>
</protein>
<proteinExistence type="predicted"/>
<evidence type="ECO:0000313" key="3">
    <source>
        <dbReference type="Proteomes" id="UP000005239"/>
    </source>
</evidence>
<accession>A0A8R1USV4</accession>
<name>A0A2A6CRG0_PRIPA</name>
<gene>
    <name evidence="2" type="primary">WBGene00276315</name>
</gene>
<feature type="region of interest" description="Disordered" evidence="1">
    <location>
        <begin position="12"/>
        <end position="68"/>
    </location>
</feature>
<dbReference type="AlphaFoldDB" id="A0A2A6CRG0"/>
<evidence type="ECO:0000256" key="1">
    <source>
        <dbReference type="SAM" id="MobiDB-lite"/>
    </source>
</evidence>
<sequence>MCCCCGCCVNKEPISRRPPPNAAGSGKDSISQQPTGSKKANETVAGSTEQKTKKDSDCGNYENVSIMK</sequence>
<dbReference type="Proteomes" id="UP000005239">
    <property type="component" value="Unassembled WGS sequence"/>
</dbReference>
<reference evidence="2" key="2">
    <citation type="submission" date="2022-06" db="UniProtKB">
        <authorList>
            <consortium name="EnsemblMetazoa"/>
        </authorList>
    </citation>
    <scope>IDENTIFICATION</scope>
    <source>
        <strain evidence="2">PS312</strain>
    </source>
</reference>
<evidence type="ECO:0000313" key="2">
    <source>
        <dbReference type="EnsemblMetazoa" id="PPA37946.1"/>
    </source>
</evidence>
<dbReference type="EnsemblMetazoa" id="PPA37946.1">
    <property type="protein sequence ID" value="PPA37946.1"/>
    <property type="gene ID" value="WBGene00276315"/>
</dbReference>
<keyword evidence="3" id="KW-1185">Reference proteome</keyword>